<proteinExistence type="predicted"/>
<dbReference type="GO" id="GO:0004312">
    <property type="term" value="F:fatty acid synthase activity"/>
    <property type="evidence" value="ECO:0007669"/>
    <property type="project" value="TreeGrafter"/>
</dbReference>
<dbReference type="Pfam" id="PF08659">
    <property type="entry name" value="KR"/>
    <property type="match status" value="1"/>
</dbReference>
<name>A0A1V6UCB0_9EURO</name>
<sequence length="333" mass="36387">MTPITTFPFDNVIGALSHIRSGRHIGKIVISLGDNDDVQISSSRSGIKDEASARTIRSCNFHGCAVIEAKGDVADFKVASELFRSGSPRIAGIVQGFMVLRDKPYETMTLDDYHTANRPKVQGTWNLHCAAELHTTPRCLASPCSPVPWASSATKAKQTKQPCRHELGLPSNTVNLGLIKDVGCAAKEGTELNAPLDKRIWTLINEGTLRKILPYSILQLPVLLFPLLIEGTGAENDPRFSYMFNSHADATGGVEASNSRDSVDQAIRAFRLMHKSGADIAALGKVGLEVISGHFVKTLRLDTEPEPARPLIAYWLDLLPAVERQNWIRIKLG</sequence>
<comment type="caution">
    <text evidence="2">The sequence shown here is derived from an EMBL/GenBank/DDBJ whole genome shotgun (WGS) entry which is preliminary data.</text>
</comment>
<dbReference type="GO" id="GO:0044550">
    <property type="term" value="P:secondary metabolite biosynthetic process"/>
    <property type="evidence" value="ECO:0007669"/>
    <property type="project" value="TreeGrafter"/>
</dbReference>
<dbReference type="SUPFAM" id="SSF51735">
    <property type="entry name" value="NAD(P)-binding Rossmann-fold domains"/>
    <property type="match status" value="1"/>
</dbReference>
<dbReference type="PANTHER" id="PTHR43775">
    <property type="entry name" value="FATTY ACID SYNTHASE"/>
    <property type="match status" value="1"/>
</dbReference>
<dbReference type="InterPro" id="IPR036291">
    <property type="entry name" value="NAD(P)-bd_dom_sf"/>
</dbReference>
<evidence type="ECO:0000313" key="3">
    <source>
        <dbReference type="Proteomes" id="UP000191500"/>
    </source>
</evidence>
<evidence type="ECO:0000259" key="1">
    <source>
        <dbReference type="Pfam" id="PF08659"/>
    </source>
</evidence>
<dbReference type="STRING" id="36646.A0A1V6UCB0"/>
<keyword evidence="3" id="KW-1185">Reference proteome</keyword>
<organism evidence="2 3">
    <name type="scientific">Penicillium coprophilum</name>
    <dbReference type="NCBI Taxonomy" id="36646"/>
    <lineage>
        <taxon>Eukaryota</taxon>
        <taxon>Fungi</taxon>
        <taxon>Dikarya</taxon>
        <taxon>Ascomycota</taxon>
        <taxon>Pezizomycotina</taxon>
        <taxon>Eurotiomycetes</taxon>
        <taxon>Eurotiomycetidae</taxon>
        <taxon>Eurotiales</taxon>
        <taxon>Aspergillaceae</taxon>
        <taxon>Penicillium</taxon>
    </lineage>
</organism>
<evidence type="ECO:0000313" key="2">
    <source>
        <dbReference type="EMBL" id="OQE36088.1"/>
    </source>
</evidence>
<dbReference type="InterPro" id="IPR013968">
    <property type="entry name" value="PKS_KR"/>
</dbReference>
<dbReference type="EMBL" id="MDDG01000012">
    <property type="protein sequence ID" value="OQE36088.1"/>
    <property type="molecule type" value="Genomic_DNA"/>
</dbReference>
<accession>A0A1V6UCB0</accession>
<dbReference type="PANTHER" id="PTHR43775:SF18">
    <property type="entry name" value="ENZYME, PUTATIVE (JCVI)-RELATED"/>
    <property type="match status" value="1"/>
</dbReference>
<dbReference type="InterPro" id="IPR050091">
    <property type="entry name" value="PKS_NRPS_Biosynth_Enz"/>
</dbReference>
<dbReference type="Proteomes" id="UP000191500">
    <property type="component" value="Unassembled WGS sequence"/>
</dbReference>
<gene>
    <name evidence="2" type="ORF">PENCOP_c012G05576</name>
</gene>
<reference evidence="3" key="1">
    <citation type="journal article" date="2017" name="Nat. Microbiol.">
        <title>Global analysis of biosynthetic gene clusters reveals vast potential of secondary metabolite production in Penicillium species.</title>
        <authorList>
            <person name="Nielsen J.C."/>
            <person name="Grijseels S."/>
            <person name="Prigent S."/>
            <person name="Ji B."/>
            <person name="Dainat J."/>
            <person name="Nielsen K.F."/>
            <person name="Frisvad J.C."/>
            <person name="Workman M."/>
            <person name="Nielsen J."/>
        </authorList>
    </citation>
    <scope>NUCLEOTIDE SEQUENCE [LARGE SCALE GENOMIC DNA]</scope>
    <source>
        <strain evidence="3">IBT 31321</strain>
    </source>
</reference>
<dbReference type="GO" id="GO:0006633">
    <property type="term" value="P:fatty acid biosynthetic process"/>
    <property type="evidence" value="ECO:0007669"/>
    <property type="project" value="TreeGrafter"/>
</dbReference>
<feature type="domain" description="Ketoreductase (KR)" evidence="1">
    <location>
        <begin position="40"/>
        <end position="132"/>
    </location>
</feature>
<dbReference type="AlphaFoldDB" id="A0A1V6UCB0"/>
<dbReference type="Gene3D" id="3.40.50.720">
    <property type="entry name" value="NAD(P)-binding Rossmann-like Domain"/>
    <property type="match status" value="1"/>
</dbReference>
<protein>
    <recommendedName>
        <fullName evidence="1">Ketoreductase (KR) domain-containing protein</fullName>
    </recommendedName>
</protein>